<evidence type="ECO:0000256" key="5">
    <source>
        <dbReference type="ARBA" id="ARBA00022777"/>
    </source>
</evidence>
<dbReference type="PROSITE" id="PS00108">
    <property type="entry name" value="PROTEIN_KINASE_ST"/>
    <property type="match status" value="1"/>
</dbReference>
<organism evidence="14">
    <name type="scientific">Medioppia subpectinata</name>
    <dbReference type="NCBI Taxonomy" id="1979941"/>
    <lineage>
        <taxon>Eukaryota</taxon>
        <taxon>Metazoa</taxon>
        <taxon>Ecdysozoa</taxon>
        <taxon>Arthropoda</taxon>
        <taxon>Chelicerata</taxon>
        <taxon>Arachnida</taxon>
        <taxon>Acari</taxon>
        <taxon>Acariformes</taxon>
        <taxon>Sarcoptiformes</taxon>
        <taxon>Oribatida</taxon>
        <taxon>Brachypylina</taxon>
        <taxon>Oppioidea</taxon>
        <taxon>Oppiidae</taxon>
        <taxon>Medioppia</taxon>
    </lineage>
</organism>
<dbReference type="Proteomes" id="UP000759131">
    <property type="component" value="Unassembled WGS sequence"/>
</dbReference>
<dbReference type="PROSITE" id="PS50011">
    <property type="entry name" value="PROTEIN_KINASE_DOM"/>
    <property type="match status" value="1"/>
</dbReference>
<proteinExistence type="inferred from homology"/>
<dbReference type="InterPro" id="IPR008271">
    <property type="entry name" value="Ser/Thr_kinase_AS"/>
</dbReference>
<keyword evidence="6 11" id="KW-0067">ATP-binding</keyword>
<keyword evidence="5" id="KW-0418">Kinase</keyword>
<evidence type="ECO:0000256" key="2">
    <source>
        <dbReference type="ARBA" id="ARBA00022527"/>
    </source>
</evidence>
<keyword evidence="7" id="KW-0652">Protein synthesis inhibitor</keyword>
<keyword evidence="4 11" id="KW-0547">Nucleotide-binding</keyword>
<evidence type="ECO:0000256" key="7">
    <source>
        <dbReference type="ARBA" id="ARBA00023193"/>
    </source>
</evidence>
<dbReference type="GO" id="GO:0005634">
    <property type="term" value="C:nucleus"/>
    <property type="evidence" value="ECO:0007669"/>
    <property type="project" value="TreeGrafter"/>
</dbReference>
<evidence type="ECO:0000256" key="1">
    <source>
        <dbReference type="ARBA" id="ARBA00012513"/>
    </source>
</evidence>
<feature type="binding site" evidence="11">
    <location>
        <position position="59"/>
    </location>
    <ligand>
        <name>ATP</name>
        <dbReference type="ChEBI" id="CHEBI:30616"/>
    </ligand>
</feature>
<evidence type="ECO:0000313" key="15">
    <source>
        <dbReference type="Proteomes" id="UP000759131"/>
    </source>
</evidence>
<comment type="similarity">
    <text evidence="8">Belongs to the protein kinase superfamily. Ser/Thr protein kinase family. GCN2 subfamily.</text>
</comment>
<dbReference type="GO" id="GO:0004694">
    <property type="term" value="F:eukaryotic translation initiation factor 2alpha kinase activity"/>
    <property type="evidence" value="ECO:0007669"/>
    <property type="project" value="TreeGrafter"/>
</dbReference>
<evidence type="ECO:0000259" key="13">
    <source>
        <dbReference type="PROSITE" id="PS50011"/>
    </source>
</evidence>
<dbReference type="CDD" id="cd00180">
    <property type="entry name" value="PKc"/>
    <property type="match status" value="1"/>
</dbReference>
<dbReference type="InterPro" id="IPR011009">
    <property type="entry name" value="Kinase-like_dom_sf"/>
</dbReference>
<gene>
    <name evidence="14" type="ORF">OSB1V03_LOCUS18506</name>
</gene>
<dbReference type="Gene3D" id="1.10.510.10">
    <property type="entry name" value="Transferase(Phosphotransferase) domain 1"/>
    <property type="match status" value="1"/>
</dbReference>
<accession>A0A7R9QED3</accession>
<keyword evidence="15" id="KW-1185">Reference proteome</keyword>
<dbReference type="InterPro" id="IPR050339">
    <property type="entry name" value="CC_SR_Kinase"/>
</dbReference>
<dbReference type="OrthoDB" id="6512348at2759"/>
<dbReference type="InterPro" id="IPR017441">
    <property type="entry name" value="Protein_kinase_ATP_BS"/>
</dbReference>
<feature type="non-terminal residue" evidence="14">
    <location>
        <position position="1"/>
    </location>
</feature>
<dbReference type="EMBL" id="CAJPIZ010024714">
    <property type="protein sequence ID" value="CAG2118555.1"/>
    <property type="molecule type" value="Genomic_DNA"/>
</dbReference>
<dbReference type="InterPro" id="IPR000719">
    <property type="entry name" value="Prot_kinase_dom"/>
</dbReference>
<evidence type="ECO:0000256" key="3">
    <source>
        <dbReference type="ARBA" id="ARBA00022679"/>
    </source>
</evidence>
<keyword evidence="3" id="KW-0808">Transferase</keyword>
<sequence>MSSTGKTDGNATQELHSEEIDPQLFAQIIGGKEIGHGRFGKVFSVNMDENGKTITYAIKIITKTVEKESDKDAKERKVIFEKEYRSLGFMRKLAHQHVVPIFKTWHTNDKNAVGIQMQFCACDLRELINTKNSMFGRPTNSHQKNDYPYSEPNDLEYYIGVRWLHEITLGLQYLHSESVSVIHRDVKPENIVMGTIVGNNGQQRWVLKLTDFGLAKLHHASQSNTRDVGTVHYMAPDISMT</sequence>
<comment type="catalytic activity">
    <reaction evidence="9">
        <text>L-threonyl-[protein] + ATP = O-phospho-L-threonyl-[protein] + ADP + H(+)</text>
        <dbReference type="Rhea" id="RHEA:46608"/>
        <dbReference type="Rhea" id="RHEA-COMP:11060"/>
        <dbReference type="Rhea" id="RHEA-COMP:11605"/>
        <dbReference type="ChEBI" id="CHEBI:15378"/>
        <dbReference type="ChEBI" id="CHEBI:30013"/>
        <dbReference type="ChEBI" id="CHEBI:30616"/>
        <dbReference type="ChEBI" id="CHEBI:61977"/>
        <dbReference type="ChEBI" id="CHEBI:456216"/>
        <dbReference type="EC" id="2.7.11.1"/>
    </reaction>
    <physiologicalReaction direction="left-to-right" evidence="9">
        <dbReference type="Rhea" id="RHEA:46609"/>
    </physiologicalReaction>
</comment>
<evidence type="ECO:0000256" key="8">
    <source>
        <dbReference type="ARBA" id="ARBA00037982"/>
    </source>
</evidence>
<dbReference type="GO" id="GO:0005737">
    <property type="term" value="C:cytoplasm"/>
    <property type="evidence" value="ECO:0007669"/>
    <property type="project" value="TreeGrafter"/>
</dbReference>
<dbReference type="Pfam" id="PF00069">
    <property type="entry name" value="Pkinase"/>
    <property type="match status" value="1"/>
</dbReference>
<dbReference type="PANTHER" id="PTHR11042:SF160">
    <property type="entry name" value="EUKARYOTIC TRANSLATION INITIATION FACTOR 2-ALPHA KINASE 1"/>
    <property type="match status" value="1"/>
</dbReference>
<evidence type="ECO:0000256" key="4">
    <source>
        <dbReference type="ARBA" id="ARBA00022741"/>
    </source>
</evidence>
<evidence type="ECO:0000256" key="12">
    <source>
        <dbReference type="RuleBase" id="RU000304"/>
    </source>
</evidence>
<evidence type="ECO:0000256" key="9">
    <source>
        <dbReference type="ARBA" id="ARBA00048659"/>
    </source>
</evidence>
<dbReference type="EC" id="2.7.11.1" evidence="1"/>
<dbReference type="GO" id="GO:0005524">
    <property type="term" value="F:ATP binding"/>
    <property type="evidence" value="ECO:0007669"/>
    <property type="project" value="UniProtKB-UniRule"/>
</dbReference>
<evidence type="ECO:0000256" key="11">
    <source>
        <dbReference type="PROSITE-ProRule" id="PRU10141"/>
    </source>
</evidence>
<dbReference type="PANTHER" id="PTHR11042">
    <property type="entry name" value="EUKARYOTIC TRANSLATION INITIATION FACTOR 2-ALPHA KINASE EIF2-ALPHA KINASE -RELATED"/>
    <property type="match status" value="1"/>
</dbReference>
<dbReference type="EMBL" id="OC879289">
    <property type="protein sequence ID" value="CAD7641102.1"/>
    <property type="molecule type" value="Genomic_DNA"/>
</dbReference>
<evidence type="ECO:0000313" key="14">
    <source>
        <dbReference type="EMBL" id="CAD7641102.1"/>
    </source>
</evidence>
<evidence type="ECO:0000256" key="10">
    <source>
        <dbReference type="ARBA" id="ARBA00048977"/>
    </source>
</evidence>
<name>A0A7R9QED3_9ACAR</name>
<dbReference type="PROSITE" id="PS00107">
    <property type="entry name" value="PROTEIN_KINASE_ATP"/>
    <property type="match status" value="1"/>
</dbReference>
<keyword evidence="2 12" id="KW-0723">Serine/threonine-protein kinase</keyword>
<dbReference type="SUPFAM" id="SSF56112">
    <property type="entry name" value="Protein kinase-like (PK-like)"/>
    <property type="match status" value="1"/>
</dbReference>
<feature type="domain" description="Protein kinase" evidence="13">
    <location>
        <begin position="28"/>
        <end position="241"/>
    </location>
</feature>
<dbReference type="GO" id="GO:0017148">
    <property type="term" value="P:negative regulation of translation"/>
    <property type="evidence" value="ECO:0007669"/>
    <property type="project" value="UniProtKB-KW"/>
</dbReference>
<reference evidence="14" key="1">
    <citation type="submission" date="2020-11" db="EMBL/GenBank/DDBJ databases">
        <authorList>
            <person name="Tran Van P."/>
        </authorList>
    </citation>
    <scope>NUCLEOTIDE SEQUENCE</scope>
</reference>
<evidence type="ECO:0000256" key="6">
    <source>
        <dbReference type="ARBA" id="ARBA00022840"/>
    </source>
</evidence>
<comment type="catalytic activity">
    <reaction evidence="10">
        <text>L-seryl-[protein] + ATP = O-phospho-L-seryl-[protein] + ADP + H(+)</text>
        <dbReference type="Rhea" id="RHEA:17989"/>
        <dbReference type="Rhea" id="RHEA-COMP:9863"/>
        <dbReference type="Rhea" id="RHEA-COMP:11604"/>
        <dbReference type="ChEBI" id="CHEBI:15378"/>
        <dbReference type="ChEBI" id="CHEBI:29999"/>
        <dbReference type="ChEBI" id="CHEBI:30616"/>
        <dbReference type="ChEBI" id="CHEBI:83421"/>
        <dbReference type="ChEBI" id="CHEBI:456216"/>
        <dbReference type="EC" id="2.7.11.1"/>
    </reaction>
    <physiologicalReaction direction="left-to-right" evidence="10">
        <dbReference type="Rhea" id="RHEA:17990"/>
    </physiologicalReaction>
</comment>
<protein>
    <recommendedName>
        <fullName evidence="1">non-specific serine/threonine protein kinase</fullName>
        <ecNumber evidence="1">2.7.11.1</ecNumber>
    </recommendedName>
</protein>
<dbReference type="SMART" id="SM00220">
    <property type="entry name" value="S_TKc"/>
    <property type="match status" value="1"/>
</dbReference>
<dbReference type="AlphaFoldDB" id="A0A7R9QED3"/>